<evidence type="ECO:0000313" key="1">
    <source>
        <dbReference type="EMBL" id="MFC0527219.1"/>
    </source>
</evidence>
<proteinExistence type="predicted"/>
<evidence type="ECO:0008006" key="3">
    <source>
        <dbReference type="Google" id="ProtNLM"/>
    </source>
</evidence>
<organism evidence="1 2">
    <name type="scientific">Phytohabitans kaempferiae</name>
    <dbReference type="NCBI Taxonomy" id="1620943"/>
    <lineage>
        <taxon>Bacteria</taxon>
        <taxon>Bacillati</taxon>
        <taxon>Actinomycetota</taxon>
        <taxon>Actinomycetes</taxon>
        <taxon>Micromonosporales</taxon>
        <taxon>Micromonosporaceae</taxon>
    </lineage>
</organism>
<keyword evidence="2" id="KW-1185">Reference proteome</keyword>
<accession>A0ABV6LY85</accession>
<gene>
    <name evidence="1" type="ORF">ACFFIA_06060</name>
</gene>
<dbReference type="EMBL" id="JBHLUH010000007">
    <property type="protein sequence ID" value="MFC0527219.1"/>
    <property type="molecule type" value="Genomic_DNA"/>
</dbReference>
<comment type="caution">
    <text evidence="1">The sequence shown here is derived from an EMBL/GenBank/DDBJ whole genome shotgun (WGS) entry which is preliminary data.</text>
</comment>
<protein>
    <recommendedName>
        <fullName evidence="3">30S ribosomal protein S14</fullName>
    </recommendedName>
</protein>
<dbReference type="Proteomes" id="UP001589867">
    <property type="component" value="Unassembled WGS sequence"/>
</dbReference>
<reference evidence="1 2" key="1">
    <citation type="submission" date="2024-09" db="EMBL/GenBank/DDBJ databases">
        <authorList>
            <person name="Sun Q."/>
            <person name="Mori K."/>
        </authorList>
    </citation>
    <scope>NUCLEOTIDE SEQUENCE [LARGE SCALE GENOMIC DNA]</scope>
    <source>
        <strain evidence="1 2">TBRC 3947</strain>
    </source>
</reference>
<sequence>MKLPRLFRRSRPVLVDEIRCPHCRRWVKPRRFDLQHMACKTCRRTLARPGWWVL</sequence>
<name>A0ABV6LY85_9ACTN</name>
<evidence type="ECO:0000313" key="2">
    <source>
        <dbReference type="Proteomes" id="UP001589867"/>
    </source>
</evidence>
<dbReference type="RefSeq" id="WP_377246695.1">
    <property type="nucleotide sequence ID" value="NZ_JBHLUH010000007.1"/>
</dbReference>